<dbReference type="GeneID" id="62196170"/>
<dbReference type="EMBL" id="CP064814">
    <property type="protein sequence ID" value="QPG75415.1"/>
    <property type="molecule type" value="Genomic_DNA"/>
</dbReference>
<protein>
    <submittedName>
        <fullName evidence="2">Uncharacterized protein</fullName>
    </submittedName>
</protein>
<evidence type="ECO:0000256" key="1">
    <source>
        <dbReference type="SAM" id="MobiDB-lite"/>
    </source>
</evidence>
<dbReference type="InterPro" id="IPR014848">
    <property type="entry name" value="Rgp1"/>
</dbReference>
<feature type="compositionally biased region" description="Polar residues" evidence="1">
    <location>
        <begin position="111"/>
        <end position="124"/>
    </location>
</feature>
<dbReference type="PANTHER" id="PTHR12507">
    <property type="entry name" value="REDUCED GROWTH PHENOTYPE 1 RGP1, YEAST -RELATED"/>
    <property type="match status" value="1"/>
</dbReference>
<gene>
    <name evidence="2" type="ORF">FOA43_002769</name>
</gene>
<keyword evidence="3" id="KW-1185">Reference proteome</keyword>
<evidence type="ECO:0000313" key="3">
    <source>
        <dbReference type="Proteomes" id="UP000662931"/>
    </source>
</evidence>
<dbReference type="RefSeq" id="XP_038778980.1">
    <property type="nucleotide sequence ID" value="XM_038923052.1"/>
</dbReference>
<feature type="region of interest" description="Disordered" evidence="1">
    <location>
        <begin position="50"/>
        <end position="124"/>
    </location>
</feature>
<feature type="compositionally biased region" description="Polar residues" evidence="1">
    <location>
        <begin position="60"/>
        <end position="72"/>
    </location>
</feature>
<dbReference type="Pfam" id="PF08737">
    <property type="entry name" value="Rgp1"/>
    <property type="match status" value="1"/>
</dbReference>
<name>A0A875S4X7_EENNA</name>
<dbReference type="KEGG" id="bnn:FOA43_002769"/>
<dbReference type="OrthoDB" id="1918at2759"/>
<organism evidence="2 3">
    <name type="scientific">Eeniella nana</name>
    <name type="common">Yeast</name>
    <name type="synonym">Brettanomyces nanus</name>
    <dbReference type="NCBI Taxonomy" id="13502"/>
    <lineage>
        <taxon>Eukaryota</taxon>
        <taxon>Fungi</taxon>
        <taxon>Dikarya</taxon>
        <taxon>Ascomycota</taxon>
        <taxon>Saccharomycotina</taxon>
        <taxon>Pichiomycetes</taxon>
        <taxon>Pichiales</taxon>
        <taxon>Pichiaceae</taxon>
        <taxon>Brettanomyces</taxon>
    </lineage>
</organism>
<evidence type="ECO:0000313" key="2">
    <source>
        <dbReference type="EMBL" id="QPG75415.1"/>
    </source>
</evidence>
<sequence length="717" mass="80383">MVTYKLYSKQINKQVRIEAVYENYPVIAGTDELSILVRFKYTGKRDVLGDGKYRIPRTGDGSNTMTGSSGADGSNEVAGSIDATGSNEADGASAADGANGANGASSATSDVSSETGADKNSSTLATSSWGRLSMQLSNATRSLFLAQSNSIDENTKQEEEQEEDFTMYLGYSQVLGYYTVNDKIVDFKIFEQLQKSTIIGGKFAGIDTLNANVEVSRKGGFVGQLSTLLSTDINAFGRNIAADIHMIPFYSTTQSIMFSEMKFQAKSGNPSAESRSFYLNYKLPKDLPPCFQSVAGSICYQLVLGYQVLEDGVFVQKTIMIPLKIQPNVDKFGRQPLFHLEKVRLNVNSEKLVTSISKEVSGMHSRHGSAGRLSFKNMRSYAGSIGTSGHRSSAVSFDMMKREIGLKGRVMSDGLGSSWNRRFLELMQELDKSRLNEVNKVQEKFDAEMNQNKVLNYNARESLIHIMADYKSVQRETFDPLLDEEEGIDYISMVPQSEQTKYLIKQNHLEIGTLEMDKSVFKVGDPINLSIDFQESDIETKGLEIQLIRSQIFYREEYLKRGTYGEVYEGLSSERSLETVIYEKLTSTFDSRMVNDDLLIPLETEPQFKTNYFDVRYFIQVRFVLLDQYGVLKRRKEAKAKSAGADTEDGALLEDLENLSVKPPRKLFDLHEIFMDKTGSMLFKAKEDFESGYEFTVRIPIVVLPNYEQDFGSIIEL</sequence>
<dbReference type="AlphaFoldDB" id="A0A875S4X7"/>
<dbReference type="Proteomes" id="UP000662931">
    <property type="component" value="Chromosome 3"/>
</dbReference>
<proteinExistence type="predicted"/>
<accession>A0A875S4X7</accession>
<reference evidence="2" key="1">
    <citation type="submission" date="2020-10" db="EMBL/GenBank/DDBJ databases">
        <authorList>
            <person name="Roach M.J.R."/>
        </authorList>
    </citation>
    <scope>NUCLEOTIDE SEQUENCE</scope>
    <source>
        <strain evidence="2">CBS 1945</strain>
    </source>
</reference>
<feature type="compositionally biased region" description="Low complexity" evidence="1">
    <location>
        <begin position="85"/>
        <end position="110"/>
    </location>
</feature>